<evidence type="ECO:0000256" key="8">
    <source>
        <dbReference type="HAMAP-Rule" id="MF_00201"/>
    </source>
</evidence>
<dbReference type="PANTHER" id="PTHR33991:SF1">
    <property type="entry name" value="DNA REPAIR PROTEIN RECO"/>
    <property type="match status" value="1"/>
</dbReference>
<comment type="function">
    <text evidence="1 8">Involved in DNA repair and RecF pathway recombination.</text>
</comment>
<evidence type="ECO:0000313" key="11">
    <source>
        <dbReference type="Proteomes" id="UP000199603"/>
    </source>
</evidence>
<accession>A0A1G6SRS3</accession>
<dbReference type="GO" id="GO:0043590">
    <property type="term" value="C:bacterial nucleoid"/>
    <property type="evidence" value="ECO:0007669"/>
    <property type="project" value="TreeGrafter"/>
</dbReference>
<keyword evidence="4 8" id="KW-0227">DNA damage</keyword>
<dbReference type="GO" id="GO:0006302">
    <property type="term" value="P:double-strand break repair"/>
    <property type="evidence" value="ECO:0007669"/>
    <property type="project" value="TreeGrafter"/>
</dbReference>
<reference evidence="10 11" key="1">
    <citation type="submission" date="2016-10" db="EMBL/GenBank/DDBJ databases">
        <authorList>
            <person name="de Groot N.N."/>
        </authorList>
    </citation>
    <scope>NUCLEOTIDE SEQUENCE [LARGE SCALE GENOMIC DNA]</scope>
    <source>
        <strain evidence="10 11">DSM 16957</strain>
    </source>
</reference>
<feature type="domain" description="DNA replication/recombination mediator RecO N-terminal" evidence="9">
    <location>
        <begin position="15"/>
        <end position="85"/>
    </location>
</feature>
<protein>
    <recommendedName>
        <fullName evidence="3 8">DNA repair protein RecO</fullName>
    </recommendedName>
    <alternativeName>
        <fullName evidence="7 8">Recombination protein O</fullName>
    </alternativeName>
</protein>
<keyword evidence="6 8" id="KW-0234">DNA repair</keyword>
<dbReference type="STRING" id="265719.SAMN04488509_101657"/>
<dbReference type="InterPro" id="IPR012340">
    <property type="entry name" value="NA-bd_OB-fold"/>
</dbReference>
<organism evidence="10 11">
    <name type="scientific">Aquimonas voraii</name>
    <dbReference type="NCBI Taxonomy" id="265719"/>
    <lineage>
        <taxon>Bacteria</taxon>
        <taxon>Pseudomonadati</taxon>
        <taxon>Pseudomonadota</taxon>
        <taxon>Gammaproteobacteria</taxon>
        <taxon>Lysobacterales</taxon>
        <taxon>Lysobacteraceae</taxon>
        <taxon>Aquimonas</taxon>
    </lineage>
</organism>
<dbReference type="AlphaFoldDB" id="A0A1G6SRS3"/>
<dbReference type="Gene3D" id="2.40.50.140">
    <property type="entry name" value="Nucleic acid-binding proteins"/>
    <property type="match status" value="1"/>
</dbReference>
<evidence type="ECO:0000256" key="2">
    <source>
        <dbReference type="ARBA" id="ARBA00007452"/>
    </source>
</evidence>
<dbReference type="NCBIfam" id="TIGR00613">
    <property type="entry name" value="reco"/>
    <property type="match status" value="1"/>
</dbReference>
<name>A0A1G6SRS3_9GAMM</name>
<evidence type="ECO:0000313" key="10">
    <source>
        <dbReference type="EMBL" id="SDD19552.1"/>
    </source>
</evidence>
<dbReference type="OrthoDB" id="9804792at2"/>
<dbReference type="GO" id="GO:0006310">
    <property type="term" value="P:DNA recombination"/>
    <property type="evidence" value="ECO:0007669"/>
    <property type="project" value="UniProtKB-UniRule"/>
</dbReference>
<dbReference type="Pfam" id="PF02565">
    <property type="entry name" value="RecO_C"/>
    <property type="match status" value="1"/>
</dbReference>
<gene>
    <name evidence="8" type="primary">recO</name>
    <name evidence="10" type="ORF">SAMN04488509_101657</name>
</gene>
<dbReference type="InterPro" id="IPR022572">
    <property type="entry name" value="DNA_rep/recomb_RecO_N"/>
</dbReference>
<dbReference type="EMBL" id="FNAG01000001">
    <property type="protein sequence ID" value="SDD19552.1"/>
    <property type="molecule type" value="Genomic_DNA"/>
</dbReference>
<evidence type="ECO:0000256" key="1">
    <source>
        <dbReference type="ARBA" id="ARBA00003065"/>
    </source>
</evidence>
<dbReference type="Gene3D" id="1.20.1440.120">
    <property type="entry name" value="Recombination protein O, C-terminal domain"/>
    <property type="match status" value="1"/>
</dbReference>
<dbReference type="InterPro" id="IPR042242">
    <property type="entry name" value="RecO_C"/>
</dbReference>
<dbReference type="RefSeq" id="WP_091238765.1">
    <property type="nucleotide sequence ID" value="NZ_FNAG01000001.1"/>
</dbReference>
<evidence type="ECO:0000256" key="6">
    <source>
        <dbReference type="ARBA" id="ARBA00023204"/>
    </source>
</evidence>
<dbReference type="InterPro" id="IPR003717">
    <property type="entry name" value="RecO"/>
</dbReference>
<proteinExistence type="inferred from homology"/>
<comment type="similarity">
    <text evidence="2 8">Belongs to the RecO family.</text>
</comment>
<keyword evidence="5 8" id="KW-0233">DNA recombination</keyword>
<dbReference type="HAMAP" id="MF_00201">
    <property type="entry name" value="RecO"/>
    <property type="match status" value="1"/>
</dbReference>
<keyword evidence="11" id="KW-1185">Reference proteome</keyword>
<dbReference type="Proteomes" id="UP000199603">
    <property type="component" value="Unassembled WGS sequence"/>
</dbReference>
<evidence type="ECO:0000256" key="5">
    <source>
        <dbReference type="ARBA" id="ARBA00023172"/>
    </source>
</evidence>
<evidence type="ECO:0000256" key="4">
    <source>
        <dbReference type="ARBA" id="ARBA00022763"/>
    </source>
</evidence>
<evidence type="ECO:0000256" key="3">
    <source>
        <dbReference type="ARBA" id="ARBA00021310"/>
    </source>
</evidence>
<sequence>MSRSGSPGPRVEGEPAYVLHARPFRETSQLLEVFSAGHGRMGLLARGAKGGKGGGRAALLQPFSPLILCWQGRGELPQLVDAEPAGPSPRLLGDALMAGFYANELLVQLLNRGEAHPALFARYALLLSQLAAGDLAWPLRCFERDLLMAIGFELPLEADHAGQPIEPAARYRWLGEAGALRLGIAEQAGIAGAALLALRGDEAPPEALLPPLRRLLREELKRHLHGRSLRSWGLLAEFEALRS</sequence>
<evidence type="ECO:0000256" key="7">
    <source>
        <dbReference type="ARBA" id="ARBA00033409"/>
    </source>
</evidence>
<dbReference type="PANTHER" id="PTHR33991">
    <property type="entry name" value="DNA REPAIR PROTEIN RECO"/>
    <property type="match status" value="1"/>
</dbReference>
<evidence type="ECO:0000259" key="9">
    <source>
        <dbReference type="Pfam" id="PF11967"/>
    </source>
</evidence>
<dbReference type="Pfam" id="PF11967">
    <property type="entry name" value="RecO_N"/>
    <property type="match status" value="1"/>
</dbReference>
<dbReference type="SUPFAM" id="SSF50249">
    <property type="entry name" value="Nucleic acid-binding proteins"/>
    <property type="match status" value="1"/>
</dbReference>